<dbReference type="InterPro" id="IPR001356">
    <property type="entry name" value="HD"/>
</dbReference>
<dbReference type="PROSITE" id="PS50071">
    <property type="entry name" value="HOMEOBOX_2"/>
    <property type="match status" value="1"/>
</dbReference>
<evidence type="ECO:0000313" key="10">
    <source>
        <dbReference type="Proteomes" id="UP001206925"/>
    </source>
</evidence>
<dbReference type="GO" id="GO:0000981">
    <property type="term" value="F:DNA-binding transcription factor activity, RNA polymerase II-specific"/>
    <property type="evidence" value="ECO:0007669"/>
    <property type="project" value="InterPro"/>
</dbReference>
<dbReference type="EMBL" id="JAMZMK010006884">
    <property type="protein sequence ID" value="KAI7746851.1"/>
    <property type="molecule type" value="Genomic_DNA"/>
</dbReference>
<protein>
    <recommendedName>
        <fullName evidence="8">Homeobox domain-containing protein</fullName>
    </recommendedName>
</protein>
<evidence type="ECO:0000313" key="9">
    <source>
        <dbReference type="EMBL" id="KAI7746851.1"/>
    </source>
</evidence>
<keyword evidence="10" id="KW-1185">Reference proteome</keyword>
<dbReference type="Gene3D" id="1.10.10.60">
    <property type="entry name" value="Homeodomain-like"/>
    <property type="match status" value="1"/>
</dbReference>
<evidence type="ECO:0000256" key="4">
    <source>
        <dbReference type="ARBA" id="ARBA00023242"/>
    </source>
</evidence>
<accession>A0AAD5CRB8</accession>
<evidence type="ECO:0000259" key="8">
    <source>
        <dbReference type="PROSITE" id="PS50071"/>
    </source>
</evidence>
<dbReference type="InterPro" id="IPR017970">
    <property type="entry name" value="Homeobox_CS"/>
</dbReference>
<dbReference type="CDD" id="cd00086">
    <property type="entry name" value="homeodomain"/>
    <property type="match status" value="1"/>
</dbReference>
<keyword evidence="3 5" id="KW-0371">Homeobox</keyword>
<dbReference type="GO" id="GO:0003677">
    <property type="term" value="F:DNA binding"/>
    <property type="evidence" value="ECO:0007669"/>
    <property type="project" value="UniProtKB-UniRule"/>
</dbReference>
<keyword evidence="4 5" id="KW-0539">Nucleus</keyword>
<gene>
    <name evidence="9" type="ORF">M8C21_016308</name>
</gene>
<proteinExistence type="predicted"/>
<comment type="subcellular location">
    <subcellularLocation>
        <location evidence="1 5 6">Nucleus</location>
    </subcellularLocation>
</comment>
<keyword evidence="2 5" id="KW-0238">DNA-binding</keyword>
<comment type="caution">
    <text evidence="9">The sequence shown here is derived from an EMBL/GenBank/DDBJ whole genome shotgun (WGS) entry which is preliminary data.</text>
</comment>
<evidence type="ECO:0000256" key="7">
    <source>
        <dbReference type="SAM" id="MobiDB-lite"/>
    </source>
</evidence>
<evidence type="ECO:0000256" key="2">
    <source>
        <dbReference type="ARBA" id="ARBA00023125"/>
    </source>
</evidence>
<dbReference type="PANTHER" id="PTHR35358:SF18">
    <property type="entry name" value="PHOSPHOLIPASE-LIKE PROTEIN-RELATED"/>
    <property type="match status" value="1"/>
</dbReference>
<dbReference type="GO" id="GO:0005634">
    <property type="term" value="C:nucleus"/>
    <property type="evidence" value="ECO:0007669"/>
    <property type="project" value="UniProtKB-SubCell"/>
</dbReference>
<evidence type="ECO:0000256" key="6">
    <source>
        <dbReference type="RuleBase" id="RU000682"/>
    </source>
</evidence>
<dbReference type="AlphaFoldDB" id="A0AAD5CRB8"/>
<feature type="region of interest" description="Disordered" evidence="7">
    <location>
        <begin position="243"/>
        <end position="268"/>
    </location>
</feature>
<dbReference type="InterPro" id="IPR007942">
    <property type="entry name" value="PLipase-like"/>
</dbReference>
<dbReference type="SUPFAM" id="SSF46689">
    <property type="entry name" value="Homeodomain-like"/>
    <property type="match status" value="1"/>
</dbReference>
<dbReference type="PANTHER" id="PTHR35358">
    <property type="entry name" value="OS06G0711100 PROTEIN"/>
    <property type="match status" value="1"/>
</dbReference>
<evidence type="ECO:0000256" key="1">
    <source>
        <dbReference type="ARBA" id="ARBA00004123"/>
    </source>
</evidence>
<sequence>MSGDLKGGEPMVKRKKKTPFQLEVLELTYAGDAYPSDKVRAELSVQLDLTDRQLQKWFSNRRLKDKNTPTKLFKDYVSPMLDSLLDGELLVPKQEQCELAENVSPMSDSIGHHTVKTEEHEEHAWRDAYNCMPKKKRKVLAEAVDIIIDQKEIDTTDSGKEMNVTDDDSPEWAQALEPVRKLPTNVGSRIRRCIHESLDRNPPEWVREILEHSISKQVYKGNASGFTKRAVISVLEKVRVDIHQPKPTEKKEKEKSGERTSHEEEEKFSSTQSGIVCVQGYKVKRSTATILEAIFKKHGDIAADCVFKSVAVRSSFLEVVCEVVRRIQTNDVIEMEEDINCQLCDAEAANINVSWIRAHFEAVHKRKEARMLMETKANITLVKKPGLMDLATRYERLTTAYEQFDEIDRCMQVLHLVEKKLNNHILESKNEKDMWVKQPIL</sequence>
<name>A0AAD5CRB8_AMBAR</name>
<dbReference type="Proteomes" id="UP001206925">
    <property type="component" value="Unassembled WGS sequence"/>
</dbReference>
<dbReference type="InterPro" id="IPR009057">
    <property type="entry name" value="Homeodomain-like_sf"/>
</dbReference>
<evidence type="ECO:0000256" key="3">
    <source>
        <dbReference type="ARBA" id="ARBA00023155"/>
    </source>
</evidence>
<dbReference type="SMART" id="SM00389">
    <property type="entry name" value="HOX"/>
    <property type="match status" value="1"/>
</dbReference>
<reference evidence="9" key="1">
    <citation type="submission" date="2022-06" db="EMBL/GenBank/DDBJ databases">
        <title>Uncovering the hologenomic basis of an extraordinary plant invasion.</title>
        <authorList>
            <person name="Bieker V.C."/>
            <person name="Martin M.D."/>
            <person name="Gilbert T."/>
            <person name="Hodgins K."/>
            <person name="Battlay P."/>
            <person name="Petersen B."/>
            <person name="Wilson J."/>
        </authorList>
    </citation>
    <scope>NUCLEOTIDE SEQUENCE</scope>
    <source>
        <strain evidence="9">AA19_3_7</strain>
        <tissue evidence="9">Leaf</tissue>
    </source>
</reference>
<organism evidence="9 10">
    <name type="scientific">Ambrosia artemisiifolia</name>
    <name type="common">Common ragweed</name>
    <dbReference type="NCBI Taxonomy" id="4212"/>
    <lineage>
        <taxon>Eukaryota</taxon>
        <taxon>Viridiplantae</taxon>
        <taxon>Streptophyta</taxon>
        <taxon>Embryophyta</taxon>
        <taxon>Tracheophyta</taxon>
        <taxon>Spermatophyta</taxon>
        <taxon>Magnoliopsida</taxon>
        <taxon>eudicotyledons</taxon>
        <taxon>Gunneridae</taxon>
        <taxon>Pentapetalae</taxon>
        <taxon>asterids</taxon>
        <taxon>campanulids</taxon>
        <taxon>Asterales</taxon>
        <taxon>Asteraceae</taxon>
        <taxon>Asteroideae</taxon>
        <taxon>Heliantheae alliance</taxon>
        <taxon>Heliantheae</taxon>
        <taxon>Ambrosia</taxon>
    </lineage>
</organism>
<dbReference type="Pfam" id="PF05278">
    <property type="entry name" value="PEARLI-4"/>
    <property type="match status" value="1"/>
</dbReference>
<feature type="DNA-binding region" description="Homeobox" evidence="5">
    <location>
        <begin position="10"/>
        <end position="69"/>
    </location>
</feature>
<dbReference type="PROSITE" id="PS00027">
    <property type="entry name" value="HOMEOBOX_1"/>
    <property type="match status" value="1"/>
</dbReference>
<feature type="domain" description="Homeobox" evidence="8">
    <location>
        <begin position="8"/>
        <end position="68"/>
    </location>
</feature>
<dbReference type="Pfam" id="PF00046">
    <property type="entry name" value="Homeodomain"/>
    <property type="match status" value="1"/>
</dbReference>
<evidence type="ECO:0000256" key="5">
    <source>
        <dbReference type="PROSITE-ProRule" id="PRU00108"/>
    </source>
</evidence>